<evidence type="ECO:0000256" key="2">
    <source>
        <dbReference type="ARBA" id="ARBA00022801"/>
    </source>
</evidence>
<protein>
    <recommendedName>
        <fullName evidence="5">Amidase domain-containing protein</fullName>
    </recommendedName>
</protein>
<proteinExistence type="inferred from homology"/>
<dbReference type="PANTHER" id="PTHR45847">
    <property type="entry name" value="FATTY ACID AMIDE HYDROLASE"/>
    <property type="match status" value="1"/>
</dbReference>
<dbReference type="OrthoDB" id="6428749at2759"/>
<evidence type="ECO:0000259" key="5">
    <source>
        <dbReference type="Pfam" id="PF01425"/>
    </source>
</evidence>
<feature type="binding site" evidence="4">
    <location>
        <position position="170"/>
    </location>
    <ligand>
        <name>substrate</name>
    </ligand>
</feature>
<dbReference type="EMBL" id="CADEPM010000005">
    <property type="protein sequence ID" value="CAB3406362.1"/>
    <property type="molecule type" value="Genomic_DNA"/>
</dbReference>
<comment type="similarity">
    <text evidence="1">Belongs to the amidase family.</text>
</comment>
<feature type="active site" description="Charge relay system" evidence="3">
    <location>
        <position position="196"/>
    </location>
</feature>
<dbReference type="InterPro" id="IPR052096">
    <property type="entry name" value="Endocannabinoid_amidase"/>
</dbReference>
<dbReference type="PANTHER" id="PTHR45847:SF7">
    <property type="entry name" value="AMIDASE DOMAIN-CONTAINING PROTEIN"/>
    <property type="match status" value="1"/>
</dbReference>
<dbReference type="AlphaFoldDB" id="A0A8S1EXD5"/>
<keyword evidence="2" id="KW-0378">Hydrolase</keyword>
<dbReference type="InterPro" id="IPR020556">
    <property type="entry name" value="Amidase_CS"/>
</dbReference>
<feature type="domain" description="Amidase" evidence="5">
    <location>
        <begin position="66"/>
        <end position="538"/>
    </location>
</feature>
<evidence type="ECO:0000256" key="3">
    <source>
        <dbReference type="PIRSR" id="PIRSR001221-1"/>
    </source>
</evidence>
<keyword evidence="7" id="KW-1185">Reference proteome</keyword>
<dbReference type="Gene3D" id="3.90.1300.10">
    <property type="entry name" value="Amidase signature (AS) domain"/>
    <property type="match status" value="1"/>
</dbReference>
<dbReference type="GO" id="GO:0004040">
    <property type="term" value="F:amidase activity"/>
    <property type="evidence" value="ECO:0007669"/>
    <property type="project" value="TreeGrafter"/>
</dbReference>
<dbReference type="SUPFAM" id="SSF75304">
    <property type="entry name" value="Amidase signature (AS) enzymes"/>
    <property type="match status" value="1"/>
</dbReference>
<evidence type="ECO:0000256" key="1">
    <source>
        <dbReference type="ARBA" id="ARBA00009199"/>
    </source>
</evidence>
<sequence>MSISFQRRRGELETLIKQRKAEQIVNFEWARKNFEKLDENRLEEIANLDFFELRDALQSGKCLPVETLLAFQRKALKSHATTNCICMFIEESLTIAEGLEQNLKDADYCKPPLFGIPISIKECIRVKFMDSTQGCAQHLYKPSREHAASVDQLIRLGAVPFVHTNVPQALLSFGCSNPIYGSTSNPCDSSRVPGGSSGGEAALIAAGGSVLGIGTDVGGSVRTPATFCGLAAFKSSSRRGSQLGTVSSIPGRQLLVTVEGPIAPTIDACVEYLRLKWNDSELSRRDFYVPPVNFREHLYDSDEPLRIGYYTFDGYQTAPAAYRRAVLDAVGVLRELGHHLEEFCVPRAAHAFNIFCAAATSDGGVFLNELLSNDIVPPECYVGPPVTRLPYFIQRILRKYLPDERVKGVLRELPHNSEEMREMHEKIEDYRHEFVNAMRKQKLDAIVCPAFGTLAPHHGIPNQMISATSYTSLFNLVDFAAGTIPITRVSANDESVDEATMPCDDRWNQLIRRESTGCRGMPISVQIAAPPFREEICLRILRQIQNKIGIARN</sequence>
<dbReference type="PROSITE" id="PS00571">
    <property type="entry name" value="AMIDASES"/>
    <property type="match status" value="1"/>
</dbReference>
<dbReference type="Proteomes" id="UP000494206">
    <property type="component" value="Unassembled WGS sequence"/>
</dbReference>
<dbReference type="Pfam" id="PF01425">
    <property type="entry name" value="Amidase"/>
    <property type="match status" value="1"/>
</dbReference>
<dbReference type="InterPro" id="IPR036928">
    <property type="entry name" value="AS_sf"/>
</dbReference>
<evidence type="ECO:0000313" key="7">
    <source>
        <dbReference type="Proteomes" id="UP000494206"/>
    </source>
</evidence>
<gene>
    <name evidence="6" type="ORF">CBOVIS_LOCUS8441</name>
</gene>
<comment type="caution">
    <text evidence="6">The sequence shown here is derived from an EMBL/GenBank/DDBJ whole genome shotgun (WGS) entry which is preliminary data.</text>
</comment>
<dbReference type="GO" id="GO:0009062">
    <property type="term" value="P:fatty acid catabolic process"/>
    <property type="evidence" value="ECO:0007669"/>
    <property type="project" value="TreeGrafter"/>
</dbReference>
<feature type="active site" description="Charge relay system" evidence="3">
    <location>
        <position position="121"/>
    </location>
</feature>
<feature type="binding site" evidence="4">
    <location>
        <position position="196"/>
    </location>
    <ligand>
        <name>substrate</name>
    </ligand>
</feature>
<dbReference type="FunFam" id="3.90.1300.10:FF:000003">
    <property type="entry name" value="Amidase signature enzyme"/>
    <property type="match status" value="1"/>
</dbReference>
<dbReference type="GO" id="GO:0017064">
    <property type="term" value="F:fatty acid amide hydrolase activity"/>
    <property type="evidence" value="ECO:0007669"/>
    <property type="project" value="TreeGrafter"/>
</dbReference>
<evidence type="ECO:0000256" key="4">
    <source>
        <dbReference type="PIRSR" id="PIRSR001221-2"/>
    </source>
</evidence>
<feature type="binding site" evidence="4">
    <location>
        <begin position="217"/>
        <end position="220"/>
    </location>
    <ligand>
        <name>substrate</name>
    </ligand>
</feature>
<accession>A0A8S1EXD5</accession>
<dbReference type="InterPro" id="IPR023631">
    <property type="entry name" value="Amidase_dom"/>
</dbReference>
<evidence type="ECO:0000313" key="6">
    <source>
        <dbReference type="EMBL" id="CAB3406362.1"/>
    </source>
</evidence>
<dbReference type="PIRSF" id="PIRSF001221">
    <property type="entry name" value="Amidase_fungi"/>
    <property type="match status" value="1"/>
</dbReference>
<name>A0A8S1EXD5_9PELO</name>
<feature type="active site" description="Acyl-ester intermediate" evidence="3">
    <location>
        <position position="220"/>
    </location>
</feature>
<organism evidence="6 7">
    <name type="scientific">Caenorhabditis bovis</name>
    <dbReference type="NCBI Taxonomy" id="2654633"/>
    <lineage>
        <taxon>Eukaryota</taxon>
        <taxon>Metazoa</taxon>
        <taxon>Ecdysozoa</taxon>
        <taxon>Nematoda</taxon>
        <taxon>Chromadorea</taxon>
        <taxon>Rhabditida</taxon>
        <taxon>Rhabditina</taxon>
        <taxon>Rhabditomorpha</taxon>
        <taxon>Rhabditoidea</taxon>
        <taxon>Rhabditidae</taxon>
        <taxon>Peloderinae</taxon>
        <taxon>Caenorhabditis</taxon>
    </lineage>
</organism>
<reference evidence="6 7" key="1">
    <citation type="submission" date="2020-04" db="EMBL/GenBank/DDBJ databases">
        <authorList>
            <person name="Laetsch R D."/>
            <person name="Stevens L."/>
            <person name="Kumar S."/>
            <person name="Blaxter L. M."/>
        </authorList>
    </citation>
    <scope>NUCLEOTIDE SEQUENCE [LARGE SCALE GENOMIC DNA]</scope>
</reference>